<evidence type="ECO:0000313" key="2">
    <source>
        <dbReference type="Proteomes" id="UP000297527"/>
    </source>
</evidence>
<keyword evidence="2" id="KW-1185">Reference proteome</keyword>
<gene>
    <name evidence="1" type="ORF">BCON_0041g00270</name>
</gene>
<dbReference type="AlphaFoldDB" id="A0A4Z1IJM2"/>
<dbReference type="Proteomes" id="UP000297527">
    <property type="component" value="Unassembled WGS sequence"/>
</dbReference>
<dbReference type="EMBL" id="PQXN01000041">
    <property type="protein sequence ID" value="TGO59762.1"/>
    <property type="molecule type" value="Genomic_DNA"/>
</dbReference>
<sequence>MRLANPNEPLESTGPKRMNFICVTLRFGGPTATFEAFISFQRKEPEWIWESRSAIVHGKTGEQGVIKALRSLPFNHRGRPKQEDNTVLRFCWYHCIVACGNTY</sequence>
<organism evidence="1 2">
    <name type="scientific">Botryotinia convoluta</name>
    <dbReference type="NCBI Taxonomy" id="54673"/>
    <lineage>
        <taxon>Eukaryota</taxon>
        <taxon>Fungi</taxon>
        <taxon>Dikarya</taxon>
        <taxon>Ascomycota</taxon>
        <taxon>Pezizomycotina</taxon>
        <taxon>Leotiomycetes</taxon>
        <taxon>Helotiales</taxon>
        <taxon>Sclerotiniaceae</taxon>
        <taxon>Botryotinia</taxon>
    </lineage>
</organism>
<comment type="caution">
    <text evidence="1">The sequence shown here is derived from an EMBL/GenBank/DDBJ whole genome shotgun (WGS) entry which is preliminary data.</text>
</comment>
<name>A0A4Z1IJM2_9HELO</name>
<accession>A0A4Z1IJM2</accession>
<reference evidence="1 2" key="1">
    <citation type="submission" date="2017-12" db="EMBL/GenBank/DDBJ databases">
        <title>Comparative genomics of Botrytis spp.</title>
        <authorList>
            <person name="Valero-Jimenez C.A."/>
            <person name="Tapia P."/>
            <person name="Veloso J."/>
            <person name="Silva-Moreno E."/>
            <person name="Staats M."/>
            <person name="Valdes J.H."/>
            <person name="Van Kan J.A.L."/>
        </authorList>
    </citation>
    <scope>NUCLEOTIDE SEQUENCE [LARGE SCALE GENOMIC DNA]</scope>
    <source>
        <strain evidence="1 2">MUCL11595</strain>
    </source>
</reference>
<dbReference type="OrthoDB" id="10270490at2759"/>
<proteinExistence type="predicted"/>
<protein>
    <submittedName>
        <fullName evidence="1">Uncharacterized protein</fullName>
    </submittedName>
</protein>
<evidence type="ECO:0000313" key="1">
    <source>
        <dbReference type="EMBL" id="TGO59762.1"/>
    </source>
</evidence>